<accession>E3Q4M4</accession>
<sequence length="220" mass="26134">MALRRLEDPADAELNFNKYGFIDETEQQERLHECITYCVDRVNHSTICNRVKRFGAATDWIWCFVWLSQEHHSAAANNSVINFLGVSRRNLPIRGIEEFVQDELDHLHLRPYNMDEVFDIEPIGYSTIFPHRYRERRPRQLLQDTDLANLRALLVANPDRATAIMRYFCDDCVTFRRHLAQARPQRNRCGIYRCLMEDVKGDNWYQVHLYWVESHGMTLD</sequence>
<keyword evidence="2" id="KW-1185">Reference proteome</keyword>
<dbReference type="EMBL" id="GG697333">
    <property type="protein sequence ID" value="EFQ26039.1"/>
    <property type="molecule type" value="Genomic_DNA"/>
</dbReference>
<evidence type="ECO:0000313" key="1">
    <source>
        <dbReference type="EMBL" id="EFQ26039.1"/>
    </source>
</evidence>
<protein>
    <submittedName>
        <fullName evidence="1">Uncharacterized protein</fullName>
    </submittedName>
</protein>
<organism evidence="2">
    <name type="scientific">Colletotrichum graminicola (strain M1.001 / M2 / FGSC 10212)</name>
    <name type="common">Maize anthracnose fungus</name>
    <name type="synonym">Glomerella graminicola</name>
    <dbReference type="NCBI Taxonomy" id="645133"/>
    <lineage>
        <taxon>Eukaryota</taxon>
        <taxon>Fungi</taxon>
        <taxon>Dikarya</taxon>
        <taxon>Ascomycota</taxon>
        <taxon>Pezizomycotina</taxon>
        <taxon>Sordariomycetes</taxon>
        <taxon>Hypocreomycetidae</taxon>
        <taxon>Glomerellales</taxon>
        <taxon>Glomerellaceae</taxon>
        <taxon>Colletotrichum</taxon>
        <taxon>Colletotrichum graminicola species complex</taxon>
    </lineage>
</organism>
<name>E3Q4M4_COLGM</name>
<proteinExistence type="predicted"/>
<dbReference type="VEuPathDB" id="FungiDB:GLRG_01183"/>
<dbReference type="HOGENOM" id="CLU_1255888_0_0_1"/>
<dbReference type="Proteomes" id="UP000008782">
    <property type="component" value="Unassembled WGS sequence"/>
</dbReference>
<dbReference type="AlphaFoldDB" id="E3Q4M4"/>
<dbReference type="RefSeq" id="XP_008090059.1">
    <property type="nucleotide sequence ID" value="XM_008091868.1"/>
</dbReference>
<gene>
    <name evidence="1" type="ORF">GLRG_01183</name>
</gene>
<dbReference type="GeneID" id="24406548"/>
<evidence type="ECO:0000313" key="2">
    <source>
        <dbReference type="Proteomes" id="UP000008782"/>
    </source>
</evidence>
<reference evidence="2" key="1">
    <citation type="journal article" date="2012" name="Nat. Genet.">
        <title>Lifestyle transitions in plant pathogenic Colletotrichum fungi deciphered by genome and transcriptome analyses.</title>
        <authorList>
            <person name="O'Connell R.J."/>
            <person name="Thon M.R."/>
            <person name="Hacquard S."/>
            <person name="Amyotte S.G."/>
            <person name="Kleemann J."/>
            <person name="Torres M.F."/>
            <person name="Damm U."/>
            <person name="Buiate E.A."/>
            <person name="Epstein L."/>
            <person name="Alkan N."/>
            <person name="Altmueller J."/>
            <person name="Alvarado-Balderrama L."/>
            <person name="Bauser C.A."/>
            <person name="Becker C."/>
            <person name="Birren B.W."/>
            <person name="Chen Z."/>
            <person name="Choi J."/>
            <person name="Crouch J.A."/>
            <person name="Duvick J.P."/>
            <person name="Farman M.A."/>
            <person name="Gan P."/>
            <person name="Heiman D."/>
            <person name="Henrissat B."/>
            <person name="Howard R.J."/>
            <person name="Kabbage M."/>
            <person name="Koch C."/>
            <person name="Kracher B."/>
            <person name="Kubo Y."/>
            <person name="Law A.D."/>
            <person name="Lebrun M.-H."/>
            <person name="Lee Y.-H."/>
            <person name="Miyara I."/>
            <person name="Moore N."/>
            <person name="Neumann U."/>
            <person name="Nordstroem K."/>
            <person name="Panaccione D.G."/>
            <person name="Panstruga R."/>
            <person name="Place M."/>
            <person name="Proctor R.H."/>
            <person name="Prusky D."/>
            <person name="Rech G."/>
            <person name="Reinhardt R."/>
            <person name="Rollins J.A."/>
            <person name="Rounsley S."/>
            <person name="Schardl C.L."/>
            <person name="Schwartz D.C."/>
            <person name="Shenoy N."/>
            <person name="Shirasu K."/>
            <person name="Sikhakolli U.R."/>
            <person name="Stueber K."/>
            <person name="Sukno S.A."/>
            <person name="Sweigard J.A."/>
            <person name="Takano Y."/>
            <person name="Takahara H."/>
            <person name="Trail F."/>
            <person name="van der Does H.C."/>
            <person name="Voll L.M."/>
            <person name="Will I."/>
            <person name="Young S."/>
            <person name="Zeng Q."/>
            <person name="Zhang J."/>
            <person name="Zhou S."/>
            <person name="Dickman M.B."/>
            <person name="Schulze-Lefert P."/>
            <person name="Ver Loren van Themaat E."/>
            <person name="Ma L.-J."/>
            <person name="Vaillancourt L.J."/>
        </authorList>
    </citation>
    <scope>NUCLEOTIDE SEQUENCE [LARGE SCALE GENOMIC DNA]</scope>
    <source>
        <strain evidence="2">M1.001 / M2 / FGSC 10212</strain>
    </source>
</reference>